<reference evidence="1 2" key="1">
    <citation type="submission" date="2016-11" db="EMBL/GenBank/DDBJ databases">
        <authorList>
            <person name="Jaros S."/>
            <person name="Januszkiewicz K."/>
            <person name="Wedrychowicz H."/>
        </authorList>
    </citation>
    <scope>NUCLEOTIDE SEQUENCE [LARGE SCALE GENOMIC DNA]</scope>
    <source>
        <strain evidence="1 2">DSM 19436</strain>
    </source>
</reference>
<evidence type="ECO:0000313" key="1">
    <source>
        <dbReference type="EMBL" id="SHG11784.1"/>
    </source>
</evidence>
<dbReference type="RefSeq" id="WP_175561863.1">
    <property type="nucleotide sequence ID" value="NZ_FQUP01000003.1"/>
</dbReference>
<sequence length="128" mass="14343">MADNRTPLTPWAVIQRLEEQVEKKRGARLTWETSFILLAALRAYVANEKREALAPVICMRTNAKRTPCEPVCGRCVDLGYAFKRMMRGEPNEFGNRGNAPQSGPAICDEAQGFQRPHDKLLVGKIADN</sequence>
<name>A0A1M5H771_9HYPH</name>
<proteinExistence type="predicted"/>
<organism evidence="1 2">
    <name type="scientific">Kaistia soli DSM 19436</name>
    <dbReference type="NCBI Taxonomy" id="1122133"/>
    <lineage>
        <taxon>Bacteria</taxon>
        <taxon>Pseudomonadati</taxon>
        <taxon>Pseudomonadota</taxon>
        <taxon>Alphaproteobacteria</taxon>
        <taxon>Hyphomicrobiales</taxon>
        <taxon>Kaistiaceae</taxon>
        <taxon>Kaistia</taxon>
    </lineage>
</organism>
<dbReference type="EMBL" id="FQUP01000003">
    <property type="protein sequence ID" value="SHG11784.1"/>
    <property type="molecule type" value="Genomic_DNA"/>
</dbReference>
<dbReference type="AlphaFoldDB" id="A0A1M5H771"/>
<evidence type="ECO:0000313" key="2">
    <source>
        <dbReference type="Proteomes" id="UP000184485"/>
    </source>
</evidence>
<gene>
    <name evidence="1" type="ORF">SAMN02745157_3649</name>
</gene>
<protein>
    <submittedName>
        <fullName evidence="1">Uncharacterized protein</fullName>
    </submittedName>
</protein>
<keyword evidence="2" id="KW-1185">Reference proteome</keyword>
<accession>A0A1M5H771</accession>
<dbReference type="Proteomes" id="UP000184485">
    <property type="component" value="Unassembled WGS sequence"/>
</dbReference>